<evidence type="ECO:0000256" key="3">
    <source>
        <dbReference type="ARBA" id="ARBA00022448"/>
    </source>
</evidence>
<dbReference type="InterPro" id="IPR050388">
    <property type="entry name" value="ABC_Ni/Peptide_Import"/>
</dbReference>
<dbReference type="FunFam" id="3.40.50.300:FF:000016">
    <property type="entry name" value="Oligopeptide ABC transporter ATP-binding component"/>
    <property type="match status" value="1"/>
</dbReference>
<dbReference type="CDD" id="cd03257">
    <property type="entry name" value="ABC_NikE_OppD_transporters"/>
    <property type="match status" value="2"/>
</dbReference>
<accession>A0A1E5XSY0</accession>
<keyword evidence="4" id="KW-1003">Cell membrane</keyword>
<evidence type="ECO:0000256" key="7">
    <source>
        <dbReference type="ARBA" id="ARBA00023136"/>
    </source>
</evidence>
<dbReference type="Pfam" id="PF08352">
    <property type="entry name" value="oligo_HPY"/>
    <property type="match status" value="2"/>
</dbReference>
<dbReference type="Pfam" id="PF00005">
    <property type="entry name" value="ABC_tran"/>
    <property type="match status" value="2"/>
</dbReference>
<dbReference type="InterPro" id="IPR003593">
    <property type="entry name" value="AAA+_ATPase"/>
</dbReference>
<evidence type="ECO:0000256" key="1">
    <source>
        <dbReference type="ARBA" id="ARBA00004417"/>
    </source>
</evidence>
<dbReference type="PROSITE" id="PS00211">
    <property type="entry name" value="ABC_TRANSPORTER_1"/>
    <property type="match status" value="2"/>
</dbReference>
<dbReference type="OrthoDB" id="9802264at2"/>
<name>A0A1E5XSY0_9HYPH</name>
<dbReference type="RefSeq" id="WP_069909159.1">
    <property type="nucleotide sequence ID" value="NZ_LAJE02000150.1"/>
</dbReference>
<evidence type="ECO:0000256" key="2">
    <source>
        <dbReference type="ARBA" id="ARBA00005417"/>
    </source>
</evidence>
<evidence type="ECO:0000313" key="9">
    <source>
        <dbReference type="EMBL" id="OEO31665.1"/>
    </source>
</evidence>
<dbReference type="GO" id="GO:0005524">
    <property type="term" value="F:ATP binding"/>
    <property type="evidence" value="ECO:0007669"/>
    <property type="project" value="UniProtKB-KW"/>
</dbReference>
<sequence>MTTEPEIVLSVRDLTVDFTQRQGSFRAVDGVSFDLRAGRTLGLVGESGSGKSVTARALMQLVDPPGRIIGGSIRLGDIDIAQLPRRGEAIRAIRGADISMIFQEPMSSLSPVHTIGAQVMEVLELHLKLDRKAARARTIELLGQVEIPNPEQAIDRYAYEFSGGMRQRAMIAMALACNPRVLIADEPTTALDVTTQAEVLDLIGRIQRERGMAMLLITHDMGVVAETVDDVAVMYRGQVVEAGPVDQVFHGATHPYTQRLLAATLKLEQPAARPAPPAVSSPILSLRNLGKTYQLGIGAFGGKAKGTLRAVDAVSLELAAGETLGIVGESGSGKTTLGRLILRTVEPTDGEVVYSPPGAAPVVVRTLDKAGLRNLYSEIRFIFQDPFASLNPRMTVRQIVGEPLLINRRGSSTEINARVSQLLELVGLDAGMMSRYPHAFSGGQRQRIGIARALALDPKVLIADEPTSALDVSIRSQILDLLIELRQRLGLSFIFISHDIGVIRYFCDRVAVMRRGRVVEVGDAQTICTSPSHPYTQALISAVPYPDPRRPRMQQRARYTETSV</sequence>
<proteinExistence type="inferred from homology"/>
<evidence type="ECO:0000256" key="4">
    <source>
        <dbReference type="ARBA" id="ARBA00022475"/>
    </source>
</evidence>
<dbReference type="PANTHER" id="PTHR43297">
    <property type="entry name" value="OLIGOPEPTIDE TRANSPORT ATP-BINDING PROTEIN APPD"/>
    <property type="match status" value="1"/>
</dbReference>
<keyword evidence="3" id="KW-0813">Transport</keyword>
<dbReference type="NCBIfam" id="NF007739">
    <property type="entry name" value="PRK10419.1"/>
    <property type="match status" value="2"/>
</dbReference>
<dbReference type="PANTHER" id="PTHR43297:SF2">
    <property type="entry name" value="DIPEPTIDE TRANSPORT ATP-BINDING PROTEIN DPPD"/>
    <property type="match status" value="1"/>
</dbReference>
<keyword evidence="7" id="KW-0472">Membrane</keyword>
<dbReference type="SMART" id="SM00382">
    <property type="entry name" value="AAA"/>
    <property type="match status" value="2"/>
</dbReference>
<keyword evidence="10" id="KW-1185">Reference proteome</keyword>
<comment type="similarity">
    <text evidence="2">Belongs to the ABC transporter superfamily.</text>
</comment>
<dbReference type="GO" id="GO:0055085">
    <property type="term" value="P:transmembrane transport"/>
    <property type="evidence" value="ECO:0007669"/>
    <property type="project" value="UniProtKB-ARBA"/>
</dbReference>
<reference evidence="9 10" key="1">
    <citation type="journal article" date="2015" name="Genome Announc.">
        <title>Genome Assemblies of Three Soil-Associated Devosia species: D. insulae, D. limi, and D. soli.</title>
        <authorList>
            <person name="Hassan Y.I."/>
            <person name="Lepp D."/>
            <person name="Zhou T."/>
        </authorList>
    </citation>
    <scope>NUCLEOTIDE SEQUENCE [LARGE SCALE GENOMIC DNA]</scope>
    <source>
        <strain evidence="9 10">DS-56</strain>
    </source>
</reference>
<evidence type="ECO:0000313" key="10">
    <source>
        <dbReference type="Proteomes" id="UP000095463"/>
    </source>
</evidence>
<evidence type="ECO:0000259" key="8">
    <source>
        <dbReference type="PROSITE" id="PS50893"/>
    </source>
</evidence>
<keyword evidence="5" id="KW-0547">Nucleotide-binding</keyword>
<evidence type="ECO:0000256" key="5">
    <source>
        <dbReference type="ARBA" id="ARBA00022741"/>
    </source>
</evidence>
<feature type="domain" description="ABC transporter" evidence="8">
    <location>
        <begin position="284"/>
        <end position="540"/>
    </location>
</feature>
<dbReference type="AlphaFoldDB" id="A0A1E5XSY0"/>
<dbReference type="GO" id="GO:0015833">
    <property type="term" value="P:peptide transport"/>
    <property type="evidence" value="ECO:0007669"/>
    <property type="project" value="InterPro"/>
</dbReference>
<dbReference type="InterPro" id="IPR013563">
    <property type="entry name" value="Oligopep_ABC_C"/>
</dbReference>
<organism evidence="9 10">
    <name type="scientific">Devosia insulae DS-56</name>
    <dbReference type="NCBI Taxonomy" id="1116389"/>
    <lineage>
        <taxon>Bacteria</taxon>
        <taxon>Pseudomonadati</taxon>
        <taxon>Pseudomonadota</taxon>
        <taxon>Alphaproteobacteria</taxon>
        <taxon>Hyphomicrobiales</taxon>
        <taxon>Devosiaceae</taxon>
        <taxon>Devosia</taxon>
    </lineage>
</organism>
<comment type="subcellular location">
    <subcellularLocation>
        <location evidence="1">Cell inner membrane</location>
        <topology evidence="1">Peripheral membrane protein</topology>
    </subcellularLocation>
</comment>
<dbReference type="GO" id="GO:0005886">
    <property type="term" value="C:plasma membrane"/>
    <property type="evidence" value="ECO:0007669"/>
    <property type="project" value="UniProtKB-SubCell"/>
</dbReference>
<evidence type="ECO:0000256" key="6">
    <source>
        <dbReference type="ARBA" id="ARBA00022840"/>
    </source>
</evidence>
<dbReference type="InterPro" id="IPR003439">
    <property type="entry name" value="ABC_transporter-like_ATP-bd"/>
</dbReference>
<dbReference type="InterPro" id="IPR027417">
    <property type="entry name" value="P-loop_NTPase"/>
</dbReference>
<dbReference type="SUPFAM" id="SSF52540">
    <property type="entry name" value="P-loop containing nucleoside triphosphate hydrolases"/>
    <property type="match status" value="2"/>
</dbReference>
<feature type="domain" description="ABC transporter" evidence="8">
    <location>
        <begin position="11"/>
        <end position="261"/>
    </location>
</feature>
<dbReference type="Gene3D" id="3.40.50.300">
    <property type="entry name" value="P-loop containing nucleotide triphosphate hydrolases"/>
    <property type="match status" value="2"/>
</dbReference>
<comment type="caution">
    <text evidence="9">The sequence shown here is derived from an EMBL/GenBank/DDBJ whole genome shotgun (WGS) entry which is preliminary data.</text>
</comment>
<dbReference type="Proteomes" id="UP000095463">
    <property type="component" value="Unassembled WGS sequence"/>
</dbReference>
<dbReference type="PROSITE" id="PS50893">
    <property type="entry name" value="ABC_TRANSPORTER_2"/>
    <property type="match status" value="2"/>
</dbReference>
<dbReference type="NCBIfam" id="NF008453">
    <property type="entry name" value="PRK11308.1"/>
    <property type="match status" value="2"/>
</dbReference>
<dbReference type="GO" id="GO:0016887">
    <property type="term" value="F:ATP hydrolysis activity"/>
    <property type="evidence" value="ECO:0007669"/>
    <property type="project" value="InterPro"/>
</dbReference>
<gene>
    <name evidence="9" type="ORF">VW23_015135</name>
</gene>
<dbReference type="EMBL" id="LAJE02000150">
    <property type="protein sequence ID" value="OEO31665.1"/>
    <property type="molecule type" value="Genomic_DNA"/>
</dbReference>
<protein>
    <submittedName>
        <fullName evidence="9">ABC transporter ATP-binding protein</fullName>
    </submittedName>
</protein>
<keyword evidence="6 9" id="KW-0067">ATP-binding</keyword>
<dbReference type="InterPro" id="IPR017871">
    <property type="entry name" value="ABC_transporter-like_CS"/>
</dbReference>